<evidence type="ECO:0008006" key="7">
    <source>
        <dbReference type="Google" id="ProtNLM"/>
    </source>
</evidence>
<comment type="subcellular location">
    <subcellularLocation>
        <location evidence="1">Membrane</location>
        <topology evidence="1">Multi-pass membrane protein</topology>
    </subcellularLocation>
</comment>
<keyword evidence="3" id="KW-1133">Transmembrane helix</keyword>
<organism evidence="5 6">
    <name type="scientific">Thiothrix nivea (strain ATCC 35100 / DSM 5205 / JP2)</name>
    <dbReference type="NCBI Taxonomy" id="870187"/>
    <lineage>
        <taxon>Bacteria</taxon>
        <taxon>Pseudomonadati</taxon>
        <taxon>Pseudomonadota</taxon>
        <taxon>Gammaproteobacteria</taxon>
        <taxon>Thiotrichales</taxon>
        <taxon>Thiotrichaceae</taxon>
        <taxon>Thiothrix</taxon>
    </lineage>
</organism>
<name>A0A656HP53_THINJ</name>
<evidence type="ECO:0000313" key="6">
    <source>
        <dbReference type="Proteomes" id="UP000005317"/>
    </source>
</evidence>
<protein>
    <recommendedName>
        <fullName evidence="7">DUF697 domain-containing protein</fullName>
    </recommendedName>
</protein>
<sequence>MLWQSKFYQAGIMNAETMTVDAETTLASQQSTLLDELTTRLVHVQTELGMKDLALREQEADRIVKNHVLAGSAMGLVPLPLFDLVALSGTQHNMLEQLCQHYGVDIDHHKIRSALIAVLGGSSPTLALAGAGSAFKFVPGVGTLGGNAGLTLLGGAITYAVGKSFIKHFSAGGTLDDVRAKKLGSFFRKELKRGKRLIREKLPLPQVLSRSAKA</sequence>
<dbReference type="EMBL" id="JH651384">
    <property type="protein sequence ID" value="EIJ36825.1"/>
    <property type="molecule type" value="Genomic_DNA"/>
</dbReference>
<dbReference type="InterPro" id="IPR021147">
    <property type="entry name" value="DUF697"/>
</dbReference>
<keyword evidence="6" id="KW-1185">Reference proteome</keyword>
<dbReference type="GO" id="GO:0016020">
    <property type="term" value="C:membrane"/>
    <property type="evidence" value="ECO:0007669"/>
    <property type="project" value="UniProtKB-SubCell"/>
</dbReference>
<dbReference type="Pfam" id="PF05128">
    <property type="entry name" value="DUF697"/>
    <property type="match status" value="1"/>
</dbReference>
<keyword evidence="4" id="KW-0472">Membrane</keyword>
<reference evidence="6" key="1">
    <citation type="journal article" date="2011" name="Stand. Genomic Sci.">
        <title>Genome sequence of the filamentous, gliding Thiothrix nivea neotype strain (JP2(T)).</title>
        <authorList>
            <person name="Lapidus A."/>
            <person name="Nolan M."/>
            <person name="Lucas S."/>
            <person name="Glavina Del Rio T."/>
            <person name="Tice H."/>
            <person name="Cheng J.F."/>
            <person name="Tapia R."/>
            <person name="Han C."/>
            <person name="Goodwin L."/>
            <person name="Pitluck S."/>
            <person name="Liolios K."/>
            <person name="Pagani I."/>
            <person name="Ivanova N."/>
            <person name="Huntemann M."/>
            <person name="Mavromatis K."/>
            <person name="Mikhailova N."/>
            <person name="Pati A."/>
            <person name="Chen A."/>
            <person name="Palaniappan K."/>
            <person name="Land M."/>
            <person name="Brambilla E.M."/>
            <person name="Rohde M."/>
            <person name="Abt B."/>
            <person name="Verbarg S."/>
            <person name="Goker M."/>
            <person name="Bristow J."/>
            <person name="Eisen J.A."/>
            <person name="Markowitz V."/>
            <person name="Hugenholtz P."/>
            <person name="Kyrpides N.C."/>
            <person name="Klenk H.P."/>
            <person name="Woyke T."/>
        </authorList>
    </citation>
    <scope>NUCLEOTIDE SEQUENCE [LARGE SCALE GENOMIC DNA]</scope>
    <source>
        <strain evidence="6">ATCC 35100 / DSM 5205 / JP2</strain>
    </source>
</reference>
<dbReference type="Proteomes" id="UP000005317">
    <property type="component" value="Unassembled WGS sequence"/>
</dbReference>
<proteinExistence type="predicted"/>
<keyword evidence="2" id="KW-0812">Transmembrane</keyword>
<evidence type="ECO:0000256" key="1">
    <source>
        <dbReference type="ARBA" id="ARBA00004141"/>
    </source>
</evidence>
<dbReference type="AlphaFoldDB" id="A0A656HP53"/>
<evidence type="ECO:0000256" key="2">
    <source>
        <dbReference type="ARBA" id="ARBA00022692"/>
    </source>
</evidence>
<dbReference type="OrthoDB" id="980719at2"/>
<evidence type="ECO:0000313" key="5">
    <source>
        <dbReference type="EMBL" id="EIJ36825.1"/>
    </source>
</evidence>
<evidence type="ECO:0000256" key="3">
    <source>
        <dbReference type="ARBA" id="ARBA00022989"/>
    </source>
</evidence>
<gene>
    <name evidence="5" type="ORF">Thini_4344</name>
</gene>
<accession>A0A656HP53</accession>
<evidence type="ECO:0000256" key="4">
    <source>
        <dbReference type="ARBA" id="ARBA00023136"/>
    </source>
</evidence>